<dbReference type="PROSITE" id="PS50005">
    <property type="entry name" value="TPR"/>
    <property type="match status" value="1"/>
</dbReference>
<dbReference type="Pfam" id="PF04932">
    <property type="entry name" value="Wzy_C"/>
    <property type="match status" value="1"/>
</dbReference>
<feature type="transmembrane region" description="Helical" evidence="6">
    <location>
        <begin position="12"/>
        <end position="34"/>
    </location>
</feature>
<dbReference type="GO" id="GO:0016020">
    <property type="term" value="C:membrane"/>
    <property type="evidence" value="ECO:0007669"/>
    <property type="project" value="UniProtKB-SubCell"/>
</dbReference>
<dbReference type="PANTHER" id="PTHR37422:SF13">
    <property type="entry name" value="LIPOPOLYSACCHARIDE BIOSYNTHESIS PROTEIN PA4999-RELATED"/>
    <property type="match status" value="1"/>
</dbReference>
<feature type="transmembrane region" description="Helical" evidence="6">
    <location>
        <begin position="46"/>
        <end position="64"/>
    </location>
</feature>
<keyword evidence="9" id="KW-1185">Reference proteome</keyword>
<dbReference type="SUPFAM" id="SSF48452">
    <property type="entry name" value="TPR-like"/>
    <property type="match status" value="1"/>
</dbReference>
<proteinExistence type="predicted"/>
<organism evidence="8 9">
    <name type="scientific">Ruficoccus amylovorans</name>
    <dbReference type="NCBI Taxonomy" id="1804625"/>
    <lineage>
        <taxon>Bacteria</taxon>
        <taxon>Pseudomonadati</taxon>
        <taxon>Verrucomicrobiota</taxon>
        <taxon>Opitutia</taxon>
        <taxon>Puniceicoccales</taxon>
        <taxon>Cerasicoccaceae</taxon>
        <taxon>Ruficoccus</taxon>
    </lineage>
</organism>
<feature type="transmembrane region" description="Helical" evidence="6">
    <location>
        <begin position="76"/>
        <end position="93"/>
    </location>
</feature>
<dbReference type="RefSeq" id="WP_185673910.1">
    <property type="nucleotide sequence ID" value="NZ_JACHVB010000012.1"/>
</dbReference>
<protein>
    <submittedName>
        <fullName evidence="8">Tetratricopeptide repeat protein</fullName>
    </submittedName>
</protein>
<feature type="transmembrane region" description="Helical" evidence="6">
    <location>
        <begin position="238"/>
        <end position="254"/>
    </location>
</feature>
<evidence type="ECO:0000256" key="1">
    <source>
        <dbReference type="ARBA" id="ARBA00004141"/>
    </source>
</evidence>
<feature type="transmembrane region" description="Helical" evidence="6">
    <location>
        <begin position="129"/>
        <end position="147"/>
    </location>
</feature>
<keyword evidence="3 6" id="KW-1133">Transmembrane helix</keyword>
<name>A0A842H9W8_9BACT</name>
<comment type="caution">
    <text evidence="8">The sequence shown here is derived from an EMBL/GenBank/DDBJ whole genome shotgun (WGS) entry which is preliminary data.</text>
</comment>
<feature type="transmembrane region" description="Helical" evidence="6">
    <location>
        <begin position="105"/>
        <end position="122"/>
    </location>
</feature>
<dbReference type="InterPro" id="IPR011990">
    <property type="entry name" value="TPR-like_helical_dom_sf"/>
</dbReference>
<keyword evidence="5" id="KW-0802">TPR repeat</keyword>
<evidence type="ECO:0000313" key="9">
    <source>
        <dbReference type="Proteomes" id="UP000546464"/>
    </source>
</evidence>
<dbReference type="InterPro" id="IPR007016">
    <property type="entry name" value="O-antigen_ligase-rel_domated"/>
</dbReference>
<dbReference type="Proteomes" id="UP000546464">
    <property type="component" value="Unassembled WGS sequence"/>
</dbReference>
<dbReference type="Gene3D" id="1.25.40.10">
    <property type="entry name" value="Tetratricopeptide repeat domain"/>
    <property type="match status" value="1"/>
</dbReference>
<evidence type="ECO:0000256" key="5">
    <source>
        <dbReference type="PROSITE-ProRule" id="PRU00339"/>
    </source>
</evidence>
<dbReference type="Pfam" id="PF13432">
    <property type="entry name" value="TPR_16"/>
    <property type="match status" value="1"/>
</dbReference>
<feature type="domain" description="O-antigen ligase-related" evidence="7">
    <location>
        <begin position="222"/>
        <end position="363"/>
    </location>
</feature>
<reference evidence="8 9" key="1">
    <citation type="submission" date="2020-07" db="EMBL/GenBank/DDBJ databases">
        <authorList>
            <person name="Feng X."/>
        </authorList>
    </citation>
    <scope>NUCLEOTIDE SEQUENCE [LARGE SCALE GENOMIC DNA]</scope>
    <source>
        <strain evidence="8 9">JCM31066</strain>
    </source>
</reference>
<dbReference type="InterPro" id="IPR019734">
    <property type="entry name" value="TPR_rpt"/>
</dbReference>
<dbReference type="PANTHER" id="PTHR37422">
    <property type="entry name" value="TEICHURONIC ACID BIOSYNTHESIS PROTEIN TUAE"/>
    <property type="match status" value="1"/>
</dbReference>
<evidence type="ECO:0000256" key="4">
    <source>
        <dbReference type="ARBA" id="ARBA00023136"/>
    </source>
</evidence>
<keyword evidence="4 6" id="KW-0472">Membrane</keyword>
<feature type="repeat" description="TPR" evidence="5">
    <location>
        <begin position="570"/>
        <end position="603"/>
    </location>
</feature>
<feature type="transmembrane region" description="Helical" evidence="6">
    <location>
        <begin position="424"/>
        <end position="442"/>
    </location>
</feature>
<gene>
    <name evidence="8" type="ORF">H5P28_01365</name>
</gene>
<feature type="transmembrane region" description="Helical" evidence="6">
    <location>
        <begin position="261"/>
        <end position="280"/>
    </location>
</feature>
<evidence type="ECO:0000256" key="3">
    <source>
        <dbReference type="ARBA" id="ARBA00022989"/>
    </source>
</evidence>
<feature type="transmembrane region" description="Helical" evidence="6">
    <location>
        <begin position="400"/>
        <end position="418"/>
    </location>
</feature>
<feature type="transmembrane region" description="Helical" evidence="6">
    <location>
        <begin position="347"/>
        <end position="371"/>
    </location>
</feature>
<evidence type="ECO:0000259" key="7">
    <source>
        <dbReference type="Pfam" id="PF04932"/>
    </source>
</evidence>
<evidence type="ECO:0000313" key="8">
    <source>
        <dbReference type="EMBL" id="MBC2592898.1"/>
    </source>
</evidence>
<evidence type="ECO:0000256" key="6">
    <source>
        <dbReference type="SAM" id="Phobius"/>
    </source>
</evidence>
<comment type="subcellular location">
    <subcellularLocation>
        <location evidence="1">Membrane</location>
        <topology evidence="1">Multi-pass membrane protein</topology>
    </subcellularLocation>
</comment>
<keyword evidence="2 6" id="KW-0812">Transmembrane</keyword>
<accession>A0A842H9W8</accession>
<feature type="transmembrane region" description="Helical" evidence="6">
    <location>
        <begin position="189"/>
        <end position="208"/>
    </location>
</feature>
<feature type="transmembrane region" description="Helical" evidence="6">
    <location>
        <begin position="215"/>
        <end position="232"/>
    </location>
</feature>
<dbReference type="EMBL" id="JACHVB010000012">
    <property type="protein sequence ID" value="MBC2592898.1"/>
    <property type="molecule type" value="Genomic_DNA"/>
</dbReference>
<sequence length="651" mass="72602">MQFRVFLIGELTLSNLLDWLITLTLGGILCFNIWQLGGVRAETQLMTAWMCGGLLLLHGLWFAMSAREGVYMLQRSALLLVPFVAYALVQWLLLSPVPWEARRDFIVILEGFIVFWVAVHNLRKREQVWLLLAIICFFGALMIMPAFNQSMRRPDWSPAIVNPMDGRSYGVKLSAAFAGKAAGSMGSPAAFAGLMLLIISPLLVGAFGRRLNPPVRFFCFFLALLAMYALVLTQSLPAILAMTCGLLMCPFLLATRPKWKLYSFLCALLVPVAGIGYLYFTQSGFKDSLVGLLDGTVSDPRPVLWLVGIKNFLADPILGQGMSAYAWFFELHRPAGFNYNPLYAHNAYVNFISDFGLIGVVCAAPVVWMVVRSCRALAAQPQFVLLEHPNKRKVSPHRRMFLTATLMALFAFAVQLFFEFNLRVPALLFIAAIYLAIMVKCQPADVYKFKAGPLTGLLCLGTALVATVFLLSISSQYLLAQAYGFESERLLEKMADNLRERQTPDPILAEDTLIIARRAVESDPDNPRLLTDLARAFLSQSYVYPSRHAEFGALAEEQIRQALDISPDYMEAWIALGTAKWMQGDYAGSGEAYRRATEIAPNSPVAWYHLSAYLNIDPDTRAQALEAIERVLELNPDDPTAQSMRMKILIP</sequence>
<feature type="transmembrane region" description="Helical" evidence="6">
    <location>
        <begin position="454"/>
        <end position="479"/>
    </location>
</feature>
<dbReference type="InterPro" id="IPR051533">
    <property type="entry name" value="WaaL-like"/>
</dbReference>
<dbReference type="AlphaFoldDB" id="A0A842H9W8"/>
<evidence type="ECO:0000256" key="2">
    <source>
        <dbReference type="ARBA" id="ARBA00022692"/>
    </source>
</evidence>